<accession>A0AAN6TQI2</accession>
<dbReference type="PANTHER" id="PTHR22880">
    <property type="entry name" value="FALZ-RELATED BROMODOMAIN-CONTAINING PROTEINS"/>
    <property type="match status" value="1"/>
</dbReference>
<dbReference type="SUPFAM" id="SSF47370">
    <property type="entry name" value="Bromodomain"/>
    <property type="match status" value="1"/>
</dbReference>
<proteinExistence type="predicted"/>
<dbReference type="InterPro" id="IPR036427">
    <property type="entry name" value="Bromodomain-like_sf"/>
</dbReference>
<evidence type="ECO:0000256" key="3">
    <source>
        <dbReference type="SAM" id="MobiDB-lite"/>
    </source>
</evidence>
<evidence type="ECO:0000313" key="6">
    <source>
        <dbReference type="Proteomes" id="UP001302602"/>
    </source>
</evidence>
<dbReference type="GO" id="GO:0000785">
    <property type="term" value="C:chromatin"/>
    <property type="evidence" value="ECO:0007669"/>
    <property type="project" value="TreeGrafter"/>
</dbReference>
<dbReference type="AlphaFoldDB" id="A0AAN6TQI2"/>
<dbReference type="GeneID" id="87823598"/>
<evidence type="ECO:0000256" key="2">
    <source>
        <dbReference type="PROSITE-ProRule" id="PRU00035"/>
    </source>
</evidence>
<dbReference type="Pfam" id="PF00439">
    <property type="entry name" value="Bromodomain"/>
    <property type="match status" value="1"/>
</dbReference>
<dbReference type="RefSeq" id="XP_062642588.1">
    <property type="nucleotide sequence ID" value="XM_062786828.1"/>
</dbReference>
<protein>
    <recommendedName>
        <fullName evidence="4">Bromo domain-containing protein</fullName>
    </recommendedName>
</protein>
<reference evidence="5" key="2">
    <citation type="submission" date="2023-05" db="EMBL/GenBank/DDBJ databases">
        <authorList>
            <consortium name="Lawrence Berkeley National Laboratory"/>
            <person name="Steindorff A."/>
            <person name="Hensen N."/>
            <person name="Bonometti L."/>
            <person name="Westerberg I."/>
            <person name="Brannstrom I.O."/>
            <person name="Guillou S."/>
            <person name="Cros-Aarteil S."/>
            <person name="Calhoun S."/>
            <person name="Haridas S."/>
            <person name="Kuo A."/>
            <person name="Mondo S."/>
            <person name="Pangilinan J."/>
            <person name="Riley R."/>
            <person name="Labutti K."/>
            <person name="Andreopoulos B."/>
            <person name="Lipzen A."/>
            <person name="Chen C."/>
            <person name="Yanf M."/>
            <person name="Daum C."/>
            <person name="Ng V."/>
            <person name="Clum A."/>
            <person name="Ohm R."/>
            <person name="Martin F."/>
            <person name="Silar P."/>
            <person name="Natvig D."/>
            <person name="Lalanne C."/>
            <person name="Gautier V."/>
            <person name="Ament-Velasquez S.L."/>
            <person name="Kruys A."/>
            <person name="Hutchinson M.I."/>
            <person name="Powell A.J."/>
            <person name="Barry K."/>
            <person name="Miller A.N."/>
            <person name="Grigoriev I.V."/>
            <person name="Debuchy R."/>
            <person name="Gladieux P."/>
            <person name="Thoren M.H."/>
            <person name="Johannesson H."/>
        </authorList>
    </citation>
    <scope>NUCLEOTIDE SEQUENCE</scope>
    <source>
        <strain evidence="5">CBS 731.68</strain>
    </source>
</reference>
<evidence type="ECO:0000313" key="5">
    <source>
        <dbReference type="EMBL" id="KAK4118815.1"/>
    </source>
</evidence>
<gene>
    <name evidence="5" type="ORF">N657DRAFT_326338</name>
</gene>
<sequence>MNEKSSSGGNRPKDQIFGEQSMNRKFNPPPTESQNNTPAAGTNYPAKEHNAAEQRITEWQTKQTVRVLADVEKTKIRTLFRLPVQQLFPCLSAIYSTKVSNPTDISTMGKRLRGDAPRGYATMGEFKQDLELMVQSSVTFSGEHHDTTAMARACRDRILMRMAVHPGEPTTIRSEQWPNDRPETKVGSLIPNAKRWRLLSPTRLEISPRRSTSCLGMR</sequence>
<feature type="region of interest" description="Disordered" evidence="3">
    <location>
        <begin position="1"/>
        <end position="52"/>
    </location>
</feature>
<dbReference type="PROSITE" id="PS50014">
    <property type="entry name" value="BROMODOMAIN_2"/>
    <property type="match status" value="1"/>
</dbReference>
<dbReference type="EMBL" id="MU853259">
    <property type="protein sequence ID" value="KAK4118815.1"/>
    <property type="molecule type" value="Genomic_DNA"/>
</dbReference>
<dbReference type="CDD" id="cd04369">
    <property type="entry name" value="Bromodomain"/>
    <property type="match status" value="1"/>
</dbReference>
<dbReference type="InterPro" id="IPR050935">
    <property type="entry name" value="Bromo_chromatin_reader"/>
</dbReference>
<dbReference type="PANTHER" id="PTHR22880:SF225">
    <property type="entry name" value="BROMODOMAIN-CONTAINING PROTEIN BET-1-RELATED"/>
    <property type="match status" value="1"/>
</dbReference>
<dbReference type="GO" id="GO:0005634">
    <property type="term" value="C:nucleus"/>
    <property type="evidence" value="ECO:0007669"/>
    <property type="project" value="TreeGrafter"/>
</dbReference>
<dbReference type="GO" id="GO:0006338">
    <property type="term" value="P:chromatin remodeling"/>
    <property type="evidence" value="ECO:0007669"/>
    <property type="project" value="TreeGrafter"/>
</dbReference>
<evidence type="ECO:0000259" key="4">
    <source>
        <dbReference type="PROSITE" id="PS50014"/>
    </source>
</evidence>
<dbReference type="InterPro" id="IPR001487">
    <property type="entry name" value="Bromodomain"/>
</dbReference>
<keyword evidence="6" id="KW-1185">Reference proteome</keyword>
<dbReference type="GO" id="GO:0006355">
    <property type="term" value="P:regulation of DNA-templated transcription"/>
    <property type="evidence" value="ECO:0007669"/>
    <property type="project" value="TreeGrafter"/>
</dbReference>
<reference evidence="5" key="1">
    <citation type="journal article" date="2023" name="Mol. Phylogenet. Evol.">
        <title>Genome-scale phylogeny and comparative genomics of the fungal order Sordariales.</title>
        <authorList>
            <person name="Hensen N."/>
            <person name="Bonometti L."/>
            <person name="Westerberg I."/>
            <person name="Brannstrom I.O."/>
            <person name="Guillou S."/>
            <person name="Cros-Aarteil S."/>
            <person name="Calhoun S."/>
            <person name="Haridas S."/>
            <person name="Kuo A."/>
            <person name="Mondo S."/>
            <person name="Pangilinan J."/>
            <person name="Riley R."/>
            <person name="LaButti K."/>
            <person name="Andreopoulos B."/>
            <person name="Lipzen A."/>
            <person name="Chen C."/>
            <person name="Yan M."/>
            <person name="Daum C."/>
            <person name="Ng V."/>
            <person name="Clum A."/>
            <person name="Steindorff A."/>
            <person name="Ohm R.A."/>
            <person name="Martin F."/>
            <person name="Silar P."/>
            <person name="Natvig D.O."/>
            <person name="Lalanne C."/>
            <person name="Gautier V."/>
            <person name="Ament-Velasquez S.L."/>
            <person name="Kruys A."/>
            <person name="Hutchinson M.I."/>
            <person name="Powell A.J."/>
            <person name="Barry K."/>
            <person name="Miller A.N."/>
            <person name="Grigoriev I.V."/>
            <person name="Debuchy R."/>
            <person name="Gladieux P."/>
            <person name="Hiltunen Thoren M."/>
            <person name="Johannesson H."/>
        </authorList>
    </citation>
    <scope>NUCLEOTIDE SEQUENCE</scope>
    <source>
        <strain evidence="5">CBS 731.68</strain>
    </source>
</reference>
<dbReference type="Proteomes" id="UP001302602">
    <property type="component" value="Unassembled WGS sequence"/>
</dbReference>
<evidence type="ECO:0000256" key="1">
    <source>
        <dbReference type="ARBA" id="ARBA00023117"/>
    </source>
</evidence>
<organism evidence="5 6">
    <name type="scientific">Parathielavia appendiculata</name>
    <dbReference type="NCBI Taxonomy" id="2587402"/>
    <lineage>
        <taxon>Eukaryota</taxon>
        <taxon>Fungi</taxon>
        <taxon>Dikarya</taxon>
        <taxon>Ascomycota</taxon>
        <taxon>Pezizomycotina</taxon>
        <taxon>Sordariomycetes</taxon>
        <taxon>Sordariomycetidae</taxon>
        <taxon>Sordariales</taxon>
        <taxon>Chaetomiaceae</taxon>
        <taxon>Parathielavia</taxon>
    </lineage>
</organism>
<feature type="domain" description="Bromo" evidence="4">
    <location>
        <begin position="72"/>
        <end position="148"/>
    </location>
</feature>
<keyword evidence="1 2" id="KW-0103">Bromodomain</keyword>
<dbReference type="Gene3D" id="1.20.920.10">
    <property type="entry name" value="Bromodomain-like"/>
    <property type="match status" value="1"/>
</dbReference>
<comment type="caution">
    <text evidence="5">The sequence shown here is derived from an EMBL/GenBank/DDBJ whole genome shotgun (WGS) entry which is preliminary data.</text>
</comment>
<name>A0AAN6TQI2_9PEZI</name>